<reference evidence="1" key="1">
    <citation type="submission" date="2014-09" db="EMBL/GenBank/DDBJ databases">
        <authorList>
            <person name="Magalhaes I.L.F."/>
            <person name="Oliveira U."/>
            <person name="Santos F.R."/>
            <person name="Vidigal T.H.D.A."/>
            <person name="Brescovit A.D."/>
            <person name="Santos A.J."/>
        </authorList>
    </citation>
    <scope>NUCLEOTIDE SEQUENCE</scope>
    <source>
        <tissue evidence="1">Shoot tissue taken approximately 20 cm above the soil surface</tissue>
    </source>
</reference>
<dbReference type="EMBL" id="GBRH01245438">
    <property type="protein sequence ID" value="JAD52457.1"/>
    <property type="molecule type" value="Transcribed_RNA"/>
</dbReference>
<evidence type="ECO:0000313" key="1">
    <source>
        <dbReference type="EMBL" id="JAD52457.1"/>
    </source>
</evidence>
<name>A0A0A9AZE9_ARUDO</name>
<dbReference type="AlphaFoldDB" id="A0A0A9AZE9"/>
<sequence length="47" mass="5219">MHIYPVSCRPICLNINVDALVFLLHTSAFHRLSVDALVFSTLFVTGS</sequence>
<accession>A0A0A9AZE9</accession>
<proteinExistence type="predicted"/>
<protein>
    <submittedName>
        <fullName evidence="1">Uncharacterized protein</fullName>
    </submittedName>
</protein>
<organism evidence="1">
    <name type="scientific">Arundo donax</name>
    <name type="common">Giant reed</name>
    <name type="synonym">Donax arundinaceus</name>
    <dbReference type="NCBI Taxonomy" id="35708"/>
    <lineage>
        <taxon>Eukaryota</taxon>
        <taxon>Viridiplantae</taxon>
        <taxon>Streptophyta</taxon>
        <taxon>Embryophyta</taxon>
        <taxon>Tracheophyta</taxon>
        <taxon>Spermatophyta</taxon>
        <taxon>Magnoliopsida</taxon>
        <taxon>Liliopsida</taxon>
        <taxon>Poales</taxon>
        <taxon>Poaceae</taxon>
        <taxon>PACMAD clade</taxon>
        <taxon>Arundinoideae</taxon>
        <taxon>Arundineae</taxon>
        <taxon>Arundo</taxon>
    </lineage>
</organism>
<reference evidence="1" key="2">
    <citation type="journal article" date="2015" name="Data Brief">
        <title>Shoot transcriptome of the giant reed, Arundo donax.</title>
        <authorList>
            <person name="Barrero R.A."/>
            <person name="Guerrero F.D."/>
            <person name="Moolhuijzen P."/>
            <person name="Goolsby J.A."/>
            <person name="Tidwell J."/>
            <person name="Bellgard S.E."/>
            <person name="Bellgard M.I."/>
        </authorList>
    </citation>
    <scope>NUCLEOTIDE SEQUENCE</scope>
    <source>
        <tissue evidence="1">Shoot tissue taken approximately 20 cm above the soil surface</tissue>
    </source>
</reference>